<dbReference type="RefSeq" id="WP_128525968.1">
    <property type="nucleotide sequence ID" value="NZ_CANLVY010000001.1"/>
</dbReference>
<keyword evidence="2" id="KW-0969">Cilium</keyword>
<reference evidence="2 3" key="1">
    <citation type="submission" date="2018-01" db="EMBL/GenBank/DDBJ databases">
        <title>The whole genome sequencing and assembly of Halobacillus litoralis ERB031 strain.</title>
        <authorList>
            <person name="Lee S.-J."/>
            <person name="Park M.-K."/>
            <person name="Kim J.-Y."/>
            <person name="Lee Y.-J."/>
            <person name="Yi H."/>
            <person name="Bahn Y.-S."/>
            <person name="Kim J.F."/>
            <person name="Lee D.-W."/>
        </authorList>
    </citation>
    <scope>NUCLEOTIDE SEQUENCE [LARGE SCALE GENOMIC DNA]</scope>
    <source>
        <strain evidence="2 3">ERB 031</strain>
    </source>
</reference>
<feature type="region of interest" description="Disordered" evidence="1">
    <location>
        <begin position="110"/>
        <end position="141"/>
    </location>
</feature>
<protein>
    <submittedName>
        <fullName evidence="2">Flagellar protein YvyF</fullName>
    </submittedName>
</protein>
<dbReference type="Proteomes" id="UP000287756">
    <property type="component" value="Chromosome"/>
</dbReference>
<dbReference type="OrthoDB" id="1739831at2"/>
<evidence type="ECO:0000313" key="3">
    <source>
        <dbReference type="Proteomes" id="UP000287756"/>
    </source>
</evidence>
<evidence type="ECO:0000313" key="2">
    <source>
        <dbReference type="EMBL" id="QAS53699.1"/>
    </source>
</evidence>
<dbReference type="NCBIfam" id="TIGR03826">
    <property type="entry name" value="YvyF"/>
    <property type="match status" value="1"/>
</dbReference>
<feature type="compositionally biased region" description="Basic and acidic residues" evidence="1">
    <location>
        <begin position="113"/>
        <end position="129"/>
    </location>
</feature>
<proteinExistence type="predicted"/>
<dbReference type="AlphaFoldDB" id="A0A410MG41"/>
<dbReference type="InterPro" id="IPR022258">
    <property type="entry name" value="Flagellar_operon_YvyF"/>
</dbReference>
<organism evidence="2 3">
    <name type="scientific">Halobacillus litoralis</name>
    <dbReference type="NCBI Taxonomy" id="45668"/>
    <lineage>
        <taxon>Bacteria</taxon>
        <taxon>Bacillati</taxon>
        <taxon>Bacillota</taxon>
        <taxon>Bacilli</taxon>
        <taxon>Bacillales</taxon>
        <taxon>Bacillaceae</taxon>
        <taxon>Halobacillus</taxon>
    </lineage>
</organism>
<sequence>MGDLANCTRCNAIFIKGTAAVCPECRKKEEEDFQVVYSYMRKKQNRMATVEDIEADTGVAEKQIREFVKQKRLHPAQFPNMAYGCEKCGSSIREGRLCEGCKGEIASGLQKQEQNDSMKQRQKDAELKKANRTYYSVRNEQ</sequence>
<gene>
    <name evidence="2" type="ORF">HLI_16550</name>
</gene>
<keyword evidence="2" id="KW-0966">Cell projection</keyword>
<accession>A0A410MG41</accession>
<name>A0A410MG41_9BACI</name>
<dbReference type="KEGG" id="hli:HLI_16550"/>
<evidence type="ECO:0000256" key="1">
    <source>
        <dbReference type="SAM" id="MobiDB-lite"/>
    </source>
</evidence>
<dbReference type="EMBL" id="CP026118">
    <property type="protein sequence ID" value="QAS53699.1"/>
    <property type="molecule type" value="Genomic_DNA"/>
</dbReference>
<keyword evidence="2" id="KW-0282">Flagellum</keyword>